<dbReference type="SUPFAM" id="SSF46785">
    <property type="entry name" value="Winged helix' DNA-binding domain"/>
    <property type="match status" value="1"/>
</dbReference>
<proteinExistence type="predicted"/>
<dbReference type="OrthoDB" id="2300994at2"/>
<accession>A0A0F4LC23</accession>
<dbReference type="STRING" id="1218493.JF76_07480"/>
<gene>
    <name evidence="1" type="ORF">JF76_07480</name>
</gene>
<dbReference type="InterPro" id="IPR036390">
    <property type="entry name" value="WH_DNA-bd_sf"/>
</dbReference>
<comment type="caution">
    <text evidence="1">The sequence shown here is derived from an EMBL/GenBank/DDBJ whole genome shotgun (WGS) entry which is preliminary data.</text>
</comment>
<dbReference type="Proteomes" id="UP000033533">
    <property type="component" value="Unassembled WGS sequence"/>
</dbReference>
<sequence>MSQNSYETIEFKILQYLKECRDNVEQINPDQIKKIADSVGSDKFVSVLSDLEKRGYVDKKTFEIDPQGFLTINILKDSPITDQGLQFLSENSSMTKLYKALKEVKFWLS</sequence>
<dbReference type="Pfam" id="PF09639">
    <property type="entry name" value="YjcQ"/>
    <property type="match status" value="1"/>
</dbReference>
<dbReference type="HOGENOM" id="CLU_144030_1_1_9"/>
<dbReference type="AlphaFoldDB" id="A0A0F4LC23"/>
<dbReference type="InterPro" id="IPR036388">
    <property type="entry name" value="WH-like_DNA-bd_sf"/>
</dbReference>
<dbReference type="EMBL" id="JXBY01000017">
    <property type="protein sequence ID" value="KJY56140.1"/>
    <property type="molecule type" value="Genomic_DNA"/>
</dbReference>
<organism evidence="1 2">
    <name type="scientific">Lactobacillus kullabergensis</name>
    <dbReference type="NCBI Taxonomy" id="1218493"/>
    <lineage>
        <taxon>Bacteria</taxon>
        <taxon>Bacillati</taxon>
        <taxon>Bacillota</taxon>
        <taxon>Bacilli</taxon>
        <taxon>Lactobacillales</taxon>
        <taxon>Lactobacillaceae</taxon>
        <taxon>Lactobacillus</taxon>
    </lineage>
</organism>
<name>A0A0F4LC23_9LACO</name>
<dbReference type="InterPro" id="IPR018597">
    <property type="entry name" value="Phage_Tuc2009_YjcQ"/>
</dbReference>
<dbReference type="RefSeq" id="WP_045927890.1">
    <property type="nucleotide sequence ID" value="NZ_JBHSZS010000009.1"/>
</dbReference>
<evidence type="ECO:0000313" key="2">
    <source>
        <dbReference type="Proteomes" id="UP000033533"/>
    </source>
</evidence>
<dbReference type="Gene3D" id="1.10.10.10">
    <property type="entry name" value="Winged helix-like DNA-binding domain superfamily/Winged helix DNA-binding domain"/>
    <property type="match status" value="1"/>
</dbReference>
<reference evidence="1 2" key="1">
    <citation type="submission" date="2014-12" db="EMBL/GenBank/DDBJ databases">
        <title>Comparative genomics of the lactic acid bacteria isolated from the honey bee gut.</title>
        <authorList>
            <person name="Ellegaard K.M."/>
            <person name="Tamarit D."/>
            <person name="Javelind E."/>
            <person name="Olofsson T."/>
            <person name="Andersson S.G."/>
            <person name="Vasquez A."/>
        </authorList>
    </citation>
    <scope>NUCLEOTIDE SEQUENCE [LARGE SCALE GENOMIC DNA]</scope>
    <source>
        <strain evidence="1 2">Biut2</strain>
    </source>
</reference>
<protein>
    <recommendedName>
        <fullName evidence="3">YjcQ protein</fullName>
    </recommendedName>
</protein>
<evidence type="ECO:0008006" key="3">
    <source>
        <dbReference type="Google" id="ProtNLM"/>
    </source>
</evidence>
<evidence type="ECO:0000313" key="1">
    <source>
        <dbReference type="EMBL" id="KJY56140.1"/>
    </source>
</evidence>
<dbReference type="PATRIC" id="fig|1218493.3.peg.794"/>